<reference evidence="3 4" key="1">
    <citation type="submission" date="2019-12" db="EMBL/GenBank/DDBJ databases">
        <title>Halomonas rutogse sp. nov. isolated from two lakes on Tibetan Plateau.</title>
        <authorList>
            <person name="Gao P."/>
        </authorList>
    </citation>
    <scope>NUCLEOTIDE SEQUENCE [LARGE SCALE GENOMIC DNA]</scope>
    <source>
        <strain evidence="3 4">ZH2S</strain>
    </source>
</reference>
<sequence length="390" mass="42685">MDRKTVKVAHVIIGLDVGGAELMLKRLVESHVEQSDIEHVIISLTDQGVFGAQLSKQGITVYCLNMSSIAKGPFVFFKLRKLLQQLRPDIVHTWMYHADLLGGLAARSAGLRNVVWGIRSTDIRKGGSKVTLLVRKLCAWLSGPIPRVIVCAANASQKVHEGIGYASSKMQVIPNGFKLDKILSTSNAESTVREQLGISQNSKVVISVGRFNPVKDHKTFIEAAGKVAAHFDDVRFWLVGRDLDHSNAQLMTMIEKTGHAEAFHLLGERSDVSACLQSSDIFCLHSVTEGFPNVLGEAMAVGLPCVTTDVGDAAYLLNKSEWVVPAASPERLAKKLSEMLSISSAGRDELGHAAALRIRHNFTIDAISQQYFDLYKSLVDPLNMKLTMEV</sequence>
<dbReference type="GO" id="GO:1901135">
    <property type="term" value="P:carbohydrate derivative metabolic process"/>
    <property type="evidence" value="ECO:0007669"/>
    <property type="project" value="UniProtKB-ARBA"/>
</dbReference>
<gene>
    <name evidence="3" type="ORF">GPM19_09785</name>
</gene>
<keyword evidence="4" id="KW-1185">Reference proteome</keyword>
<dbReference type="SUPFAM" id="SSF53756">
    <property type="entry name" value="UDP-Glycosyltransferase/glycogen phosphorylase"/>
    <property type="match status" value="1"/>
</dbReference>
<dbReference type="Proteomes" id="UP000437638">
    <property type="component" value="Unassembled WGS sequence"/>
</dbReference>
<dbReference type="CDD" id="cd03807">
    <property type="entry name" value="GT4_WbnK-like"/>
    <property type="match status" value="1"/>
</dbReference>
<protein>
    <submittedName>
        <fullName evidence="3">Glycosyltransferase</fullName>
    </submittedName>
</protein>
<evidence type="ECO:0000313" key="4">
    <source>
        <dbReference type="Proteomes" id="UP000437638"/>
    </source>
</evidence>
<dbReference type="InterPro" id="IPR028098">
    <property type="entry name" value="Glyco_trans_4-like_N"/>
</dbReference>
<dbReference type="GO" id="GO:0016757">
    <property type="term" value="F:glycosyltransferase activity"/>
    <property type="evidence" value="ECO:0007669"/>
    <property type="project" value="InterPro"/>
</dbReference>
<dbReference type="AlphaFoldDB" id="A0A7X3H0W7"/>
<dbReference type="EMBL" id="WTKP01000006">
    <property type="protein sequence ID" value="MWJ28492.1"/>
    <property type="molecule type" value="Genomic_DNA"/>
</dbReference>
<accession>A0A7X3H0W7</accession>
<dbReference type="PANTHER" id="PTHR12526">
    <property type="entry name" value="GLYCOSYLTRANSFERASE"/>
    <property type="match status" value="1"/>
</dbReference>
<feature type="domain" description="Glycosyltransferase subfamily 4-like N-terminal" evidence="2">
    <location>
        <begin position="17"/>
        <end position="180"/>
    </location>
</feature>
<feature type="domain" description="Glycosyl transferase family 1" evidence="1">
    <location>
        <begin position="192"/>
        <end position="345"/>
    </location>
</feature>
<organism evidence="3 4">
    <name type="scientific">Vreelandella zhuhanensis</name>
    <dbReference type="NCBI Taxonomy" id="2684210"/>
    <lineage>
        <taxon>Bacteria</taxon>
        <taxon>Pseudomonadati</taxon>
        <taxon>Pseudomonadota</taxon>
        <taxon>Gammaproteobacteria</taxon>
        <taxon>Oceanospirillales</taxon>
        <taxon>Halomonadaceae</taxon>
        <taxon>Vreelandella</taxon>
    </lineage>
</organism>
<dbReference type="Gene3D" id="3.40.50.2000">
    <property type="entry name" value="Glycogen Phosphorylase B"/>
    <property type="match status" value="2"/>
</dbReference>
<name>A0A7X3H0W7_9GAMM</name>
<evidence type="ECO:0000259" key="2">
    <source>
        <dbReference type="Pfam" id="PF13439"/>
    </source>
</evidence>
<proteinExistence type="predicted"/>
<dbReference type="Pfam" id="PF13439">
    <property type="entry name" value="Glyco_transf_4"/>
    <property type="match status" value="1"/>
</dbReference>
<keyword evidence="3" id="KW-0808">Transferase</keyword>
<dbReference type="PANTHER" id="PTHR12526:SF638">
    <property type="entry name" value="SPORE COAT PROTEIN SA"/>
    <property type="match status" value="1"/>
</dbReference>
<evidence type="ECO:0000259" key="1">
    <source>
        <dbReference type="Pfam" id="PF00534"/>
    </source>
</evidence>
<comment type="caution">
    <text evidence="3">The sequence shown here is derived from an EMBL/GenBank/DDBJ whole genome shotgun (WGS) entry which is preliminary data.</text>
</comment>
<dbReference type="InterPro" id="IPR001296">
    <property type="entry name" value="Glyco_trans_1"/>
</dbReference>
<evidence type="ECO:0000313" key="3">
    <source>
        <dbReference type="EMBL" id="MWJ28492.1"/>
    </source>
</evidence>
<dbReference type="Pfam" id="PF00534">
    <property type="entry name" value="Glycos_transf_1"/>
    <property type="match status" value="1"/>
</dbReference>